<evidence type="ECO:0000313" key="1">
    <source>
        <dbReference type="EMBL" id="GBN27637.1"/>
    </source>
</evidence>
<feature type="non-terminal residue" evidence="1">
    <location>
        <position position="76"/>
    </location>
</feature>
<sequence length="76" mass="8871">MTYYGPLEEDTVYCVTQFHNPPLHQSDLFSAGSKKRKASHCMPISVIMEQWRRLDGKSRGIGHKIYRNQKLFWSIG</sequence>
<organism evidence="1 2">
    <name type="scientific">Araneus ventricosus</name>
    <name type="common">Orbweaver spider</name>
    <name type="synonym">Epeira ventricosa</name>
    <dbReference type="NCBI Taxonomy" id="182803"/>
    <lineage>
        <taxon>Eukaryota</taxon>
        <taxon>Metazoa</taxon>
        <taxon>Ecdysozoa</taxon>
        <taxon>Arthropoda</taxon>
        <taxon>Chelicerata</taxon>
        <taxon>Arachnida</taxon>
        <taxon>Araneae</taxon>
        <taxon>Araneomorphae</taxon>
        <taxon>Entelegynae</taxon>
        <taxon>Araneoidea</taxon>
        <taxon>Araneidae</taxon>
        <taxon>Araneus</taxon>
    </lineage>
</organism>
<protein>
    <submittedName>
        <fullName evidence="1">Uncharacterized protein</fullName>
    </submittedName>
</protein>
<gene>
    <name evidence="1" type="ORF">AVEN_51423_1</name>
</gene>
<evidence type="ECO:0000313" key="2">
    <source>
        <dbReference type="Proteomes" id="UP000499080"/>
    </source>
</evidence>
<dbReference type="EMBL" id="BGPR01204895">
    <property type="protein sequence ID" value="GBN27637.1"/>
    <property type="molecule type" value="Genomic_DNA"/>
</dbReference>
<name>A0A4Y2MP73_ARAVE</name>
<dbReference type="AlphaFoldDB" id="A0A4Y2MP73"/>
<reference evidence="1 2" key="1">
    <citation type="journal article" date="2019" name="Sci. Rep.">
        <title>Orb-weaving spider Araneus ventricosus genome elucidates the spidroin gene catalogue.</title>
        <authorList>
            <person name="Kono N."/>
            <person name="Nakamura H."/>
            <person name="Ohtoshi R."/>
            <person name="Moran D.A.P."/>
            <person name="Shinohara A."/>
            <person name="Yoshida Y."/>
            <person name="Fujiwara M."/>
            <person name="Mori M."/>
            <person name="Tomita M."/>
            <person name="Arakawa K."/>
        </authorList>
    </citation>
    <scope>NUCLEOTIDE SEQUENCE [LARGE SCALE GENOMIC DNA]</scope>
</reference>
<comment type="caution">
    <text evidence="1">The sequence shown here is derived from an EMBL/GenBank/DDBJ whole genome shotgun (WGS) entry which is preliminary data.</text>
</comment>
<accession>A0A4Y2MP73</accession>
<dbReference type="Proteomes" id="UP000499080">
    <property type="component" value="Unassembled WGS sequence"/>
</dbReference>
<keyword evidence="2" id="KW-1185">Reference proteome</keyword>
<proteinExistence type="predicted"/>